<dbReference type="Gene3D" id="3.30.750.140">
    <property type="match status" value="1"/>
</dbReference>
<protein>
    <recommendedName>
        <fullName evidence="2">Flagellar hook-length control protein-like C-terminal domain-containing protein</fullName>
    </recommendedName>
</protein>
<dbReference type="EMBL" id="WOCA01000015">
    <property type="protein sequence ID" value="MUK89912.1"/>
    <property type="molecule type" value="Genomic_DNA"/>
</dbReference>
<name>A0A6N8FJT1_9BACI</name>
<accession>A0A6N8FJT1</accession>
<evidence type="ECO:0000313" key="3">
    <source>
        <dbReference type="EMBL" id="MUK89912.1"/>
    </source>
</evidence>
<evidence type="ECO:0000259" key="2">
    <source>
        <dbReference type="Pfam" id="PF02120"/>
    </source>
</evidence>
<evidence type="ECO:0000313" key="4">
    <source>
        <dbReference type="Proteomes" id="UP000469125"/>
    </source>
</evidence>
<dbReference type="Pfam" id="PF02120">
    <property type="entry name" value="Flg_hook"/>
    <property type="match status" value="1"/>
</dbReference>
<feature type="compositionally biased region" description="Low complexity" evidence="1">
    <location>
        <begin position="357"/>
        <end position="367"/>
    </location>
</feature>
<dbReference type="Proteomes" id="UP000469125">
    <property type="component" value="Unassembled WGS sequence"/>
</dbReference>
<keyword evidence="4" id="KW-1185">Reference proteome</keyword>
<feature type="region of interest" description="Disordered" evidence="1">
    <location>
        <begin position="357"/>
        <end position="402"/>
    </location>
</feature>
<reference evidence="3 4" key="1">
    <citation type="submission" date="2019-11" db="EMBL/GenBank/DDBJ databases">
        <authorList>
            <person name="Li X."/>
        </authorList>
    </citation>
    <scope>NUCLEOTIDE SEQUENCE [LARGE SCALE GENOMIC DNA]</scope>
    <source>
        <strain evidence="3 4">L9</strain>
    </source>
</reference>
<comment type="caution">
    <text evidence="3">The sequence shown here is derived from an EMBL/GenBank/DDBJ whole genome shotgun (WGS) entry which is preliminary data.</text>
</comment>
<evidence type="ECO:0000256" key="1">
    <source>
        <dbReference type="SAM" id="MobiDB-lite"/>
    </source>
</evidence>
<organism evidence="3 4">
    <name type="scientific">Ornithinibacillus caprae</name>
    <dbReference type="NCBI Taxonomy" id="2678566"/>
    <lineage>
        <taxon>Bacteria</taxon>
        <taxon>Bacillati</taxon>
        <taxon>Bacillota</taxon>
        <taxon>Bacilli</taxon>
        <taxon>Bacillales</taxon>
        <taxon>Bacillaceae</taxon>
        <taxon>Ornithinibacillus</taxon>
    </lineage>
</organism>
<sequence>MNTVGLLFSKLVGQTLSGSTKQQDSNKSGDLFQDIILSKINTSDENLLNIDLESLPLKGNELSLPIELMMNVEQLEEFNWKTGLSIKTSDSVEFELTQDNMEEILLTGLNSKDLDLEQLSILQGAFNEIFSKFVELIQGMVTEQDMKKAAPKILDLLQQWTSLEKNLGSEQNSAKLFIQEGPKEQAVWKELLQAFQKRNQFATNSQYNSNAKVTTSDVVKWMSHALEKHSQSEMLTTQNSSTVTMSSMPMSKVEQFVIYVNQTQEAQPVDKQLIDQFQKVMKTSKFLQMPNGTNQLSITLRPDNLGEMMVKLTQVNGEMTVKILVSSQAAKEMLESNINQLKTMFSPHQVQIERQDVNAQQQGQNMQKDQDGQAYKEQNENQSKQSSSDQNNQQGNESDFEATFQELMLNEKV</sequence>
<dbReference type="AlphaFoldDB" id="A0A6N8FJT1"/>
<feature type="compositionally biased region" description="Low complexity" evidence="1">
    <location>
        <begin position="380"/>
        <end position="397"/>
    </location>
</feature>
<dbReference type="RefSeq" id="WP_155670192.1">
    <property type="nucleotide sequence ID" value="NZ_WOCA01000015.1"/>
</dbReference>
<proteinExistence type="predicted"/>
<feature type="domain" description="Flagellar hook-length control protein-like C-terminal" evidence="2">
    <location>
        <begin position="288"/>
        <end position="365"/>
    </location>
</feature>
<dbReference type="InterPro" id="IPR021136">
    <property type="entry name" value="Flagellar_hook_control-like_C"/>
</dbReference>
<dbReference type="InterPro" id="IPR038610">
    <property type="entry name" value="FliK-like_C_sf"/>
</dbReference>
<gene>
    <name evidence="3" type="ORF">GMD78_16195</name>
</gene>
<dbReference type="CDD" id="cd17470">
    <property type="entry name" value="T3SS_Flik_C"/>
    <property type="match status" value="1"/>
</dbReference>